<evidence type="ECO:0000313" key="2">
    <source>
        <dbReference type="Proteomes" id="UP000295008"/>
    </source>
</evidence>
<dbReference type="RefSeq" id="WP_165907857.1">
    <property type="nucleotide sequence ID" value="NZ_SLUN01000006.1"/>
</dbReference>
<dbReference type="InterPro" id="IPR013785">
    <property type="entry name" value="Aldolase_TIM"/>
</dbReference>
<dbReference type="PANTHER" id="PTHR35787:SF1">
    <property type="entry name" value="GLYCEROL UPTAKE OPERON ANTITERMINATOR REGULATORY PROTEIN"/>
    <property type="match status" value="1"/>
</dbReference>
<dbReference type="InterPro" id="IPR006699">
    <property type="entry name" value="GlpP"/>
</dbReference>
<dbReference type="PANTHER" id="PTHR35787">
    <property type="entry name" value="GLYCEROL UPTAKE OPERON ANTITERMINATOR REGULATORY PROTEIN"/>
    <property type="match status" value="1"/>
</dbReference>
<dbReference type="PIRSF" id="PIRSF016897">
    <property type="entry name" value="GlpP"/>
    <property type="match status" value="1"/>
</dbReference>
<reference evidence="1 2" key="1">
    <citation type="submission" date="2019-03" db="EMBL/GenBank/DDBJ databases">
        <title>Genomic Encyclopedia of Type Strains, Phase IV (KMG-IV): sequencing the most valuable type-strain genomes for metagenomic binning, comparative biology and taxonomic classification.</title>
        <authorList>
            <person name="Goeker M."/>
        </authorList>
    </citation>
    <scope>NUCLEOTIDE SEQUENCE [LARGE SCALE GENOMIC DNA]</scope>
    <source>
        <strain evidence="1 2">LX-B</strain>
    </source>
</reference>
<dbReference type="AlphaFoldDB" id="A0A4R1S1B0"/>
<proteinExistence type="predicted"/>
<dbReference type="GO" id="GO:0006355">
    <property type="term" value="P:regulation of DNA-templated transcription"/>
    <property type="evidence" value="ECO:0007669"/>
    <property type="project" value="InterPro"/>
</dbReference>
<accession>A0A4R1S1B0</accession>
<dbReference type="Pfam" id="PF04309">
    <property type="entry name" value="G3P_antiterm"/>
    <property type="match status" value="1"/>
</dbReference>
<sequence length="188" mass="20654">MEQQLANLLEAQPIIAAVRDEQGLNQALEAPVDAIFLLDAMLNNLKKRVRRIEEHGKLAFVHIEMVAGLSKDQAALEFLKEEIAPTGVITTKPSLVQSAKNLGLVTIQRLFILDSLSLQTGLRIIQSHHPDFIEVMPGVIPKAITEMKAHCQVPIIAGGMIKTKEEIIELLRVGAVGVSTSRAELWDL</sequence>
<dbReference type="CDD" id="cd00945">
    <property type="entry name" value="Aldolase_Class_I"/>
    <property type="match status" value="1"/>
</dbReference>
<name>A0A4R1S1B0_HYDET</name>
<dbReference type="GO" id="GO:0006071">
    <property type="term" value="P:glycerol metabolic process"/>
    <property type="evidence" value="ECO:0007669"/>
    <property type="project" value="InterPro"/>
</dbReference>
<dbReference type="Proteomes" id="UP000295008">
    <property type="component" value="Unassembled WGS sequence"/>
</dbReference>
<evidence type="ECO:0000313" key="1">
    <source>
        <dbReference type="EMBL" id="TCL72330.1"/>
    </source>
</evidence>
<dbReference type="Gene3D" id="3.20.20.70">
    <property type="entry name" value="Aldolase class I"/>
    <property type="match status" value="1"/>
</dbReference>
<protein>
    <submittedName>
        <fullName evidence="1">Glycerol uptake operon antiterminator</fullName>
    </submittedName>
</protein>
<keyword evidence="2" id="KW-1185">Reference proteome</keyword>
<dbReference type="SUPFAM" id="SSF110391">
    <property type="entry name" value="GlpP-like"/>
    <property type="match status" value="1"/>
</dbReference>
<dbReference type="EMBL" id="SLUN01000006">
    <property type="protein sequence ID" value="TCL72330.1"/>
    <property type="molecule type" value="Genomic_DNA"/>
</dbReference>
<gene>
    <name evidence="1" type="ORF">EDC14_100638</name>
</gene>
<organism evidence="1 2">
    <name type="scientific">Hydrogenispora ethanolica</name>
    <dbReference type="NCBI Taxonomy" id="1082276"/>
    <lineage>
        <taxon>Bacteria</taxon>
        <taxon>Bacillati</taxon>
        <taxon>Bacillota</taxon>
        <taxon>Hydrogenispora</taxon>
    </lineage>
</organism>
<comment type="caution">
    <text evidence="1">The sequence shown here is derived from an EMBL/GenBank/DDBJ whole genome shotgun (WGS) entry which is preliminary data.</text>
</comment>